<accession>A0AAE4VKZ4</accession>
<dbReference type="GO" id="GO:0008170">
    <property type="term" value="F:N-methyltransferase activity"/>
    <property type="evidence" value="ECO:0007669"/>
    <property type="project" value="UniProtKB-ARBA"/>
</dbReference>
<dbReference type="CDD" id="cd02440">
    <property type="entry name" value="AdoMet_MTases"/>
    <property type="match status" value="1"/>
</dbReference>
<dbReference type="InterPro" id="IPR040758">
    <property type="entry name" value="PrmC_N"/>
</dbReference>
<dbReference type="RefSeq" id="WP_322498679.1">
    <property type="nucleotide sequence ID" value="NZ_JARGYU010000002.1"/>
</dbReference>
<dbReference type="PANTHER" id="PTHR18895">
    <property type="entry name" value="HEMK METHYLTRANSFERASE"/>
    <property type="match status" value="1"/>
</dbReference>
<dbReference type="Pfam" id="PF05175">
    <property type="entry name" value="MTS"/>
    <property type="match status" value="1"/>
</dbReference>
<dbReference type="SUPFAM" id="SSF53335">
    <property type="entry name" value="S-adenosyl-L-methionine-dependent methyltransferases"/>
    <property type="match status" value="1"/>
</dbReference>
<name>A0AAE4VKZ4_9RICK</name>
<keyword evidence="6" id="KW-1185">Reference proteome</keyword>
<protein>
    <submittedName>
        <fullName evidence="5">SAM-dependent methyl-transferase domain protein</fullName>
    </submittedName>
</protein>
<comment type="caution">
    <text evidence="5">The sequence shown here is derived from an EMBL/GenBank/DDBJ whole genome shotgun (WGS) entry which is preliminary data.</text>
</comment>
<dbReference type="Proteomes" id="UP001289135">
    <property type="component" value="Unassembled WGS sequence"/>
</dbReference>
<dbReference type="EMBL" id="JARGYU010000002">
    <property type="protein sequence ID" value="MDZ5761249.1"/>
    <property type="molecule type" value="Genomic_DNA"/>
</dbReference>
<evidence type="ECO:0000313" key="6">
    <source>
        <dbReference type="Proteomes" id="UP001289135"/>
    </source>
</evidence>
<dbReference type="InterPro" id="IPR050320">
    <property type="entry name" value="N5-glutamine_MTase"/>
</dbReference>
<dbReference type="PROSITE" id="PS00092">
    <property type="entry name" value="N6_MTASE"/>
    <property type="match status" value="1"/>
</dbReference>
<sequence length="493" mass="57966">MNSNDNLNNISNSMSIKEWIMYIRLLLSGDKTYNSLFYKNVDINVDTISNNTTNNIYYNENICRNINTNIISNNDIIESIHKDIIILIAHVLRLESPAHVFLNLDMKIPPFILSELERMVDRRLKNEPLAYIIGYKEFWSLDFIVNDNVLIPRSDSEILVESIAKICNERKNYENINIYDKEIDKINKEIDKENKDKDEDYSEFHQKPQLSVIDKINKEIDKENKDKDEDYSEFHQKPQLSVINKEINKEIDKENKDKDEDYSEFHQKPQLSVINKEINKENKDKDEDYSEFHQKPQLSVIDLGTGSGALIISVIKEAMKLGFLVNGYAIDNNIKALRIANLNAKYHDLENIITFIQSSWWNNIDQDIKFDYIIANPPYISLNEFTNLHSSIKEYEPRNALTDEFDGLSHYYNIIKEIPNRLKKNKHSGAIIECGINQIYDIAEIFIKLFTNNSDKLIKLLREEKKIYMYNNFSLEIKSDIEQRERALLIKRI</sequence>
<evidence type="ECO:0000313" key="5">
    <source>
        <dbReference type="EMBL" id="MDZ5761249.1"/>
    </source>
</evidence>
<dbReference type="AlphaFoldDB" id="A0AAE4VKZ4"/>
<evidence type="ECO:0000256" key="1">
    <source>
        <dbReference type="ARBA" id="ARBA00022603"/>
    </source>
</evidence>
<dbReference type="PANTHER" id="PTHR18895:SF74">
    <property type="entry name" value="MTRF1L RELEASE FACTOR GLUTAMINE METHYLTRANSFERASE"/>
    <property type="match status" value="1"/>
</dbReference>
<keyword evidence="1" id="KW-0489">Methyltransferase</keyword>
<feature type="domain" description="Methyltransferase small" evidence="3">
    <location>
        <begin position="292"/>
        <end position="381"/>
    </location>
</feature>
<dbReference type="InterPro" id="IPR002052">
    <property type="entry name" value="DNA_methylase_N6_adenine_CS"/>
</dbReference>
<dbReference type="GO" id="GO:0003676">
    <property type="term" value="F:nucleic acid binding"/>
    <property type="evidence" value="ECO:0007669"/>
    <property type="project" value="InterPro"/>
</dbReference>
<evidence type="ECO:0000259" key="4">
    <source>
        <dbReference type="Pfam" id="PF17827"/>
    </source>
</evidence>
<organism evidence="5 6">
    <name type="scientific">Lyticum sinuosum</name>
    <dbReference type="NCBI Taxonomy" id="1332059"/>
    <lineage>
        <taxon>Bacteria</taxon>
        <taxon>Pseudomonadati</taxon>
        <taxon>Pseudomonadota</taxon>
        <taxon>Alphaproteobacteria</taxon>
        <taxon>Rickettsiales</taxon>
        <taxon>Lyticum</taxon>
    </lineage>
</organism>
<dbReference type="Gene3D" id="3.40.50.150">
    <property type="entry name" value="Vaccinia Virus protein VP39"/>
    <property type="match status" value="2"/>
</dbReference>
<dbReference type="GO" id="GO:0032259">
    <property type="term" value="P:methylation"/>
    <property type="evidence" value="ECO:0007669"/>
    <property type="project" value="UniProtKB-KW"/>
</dbReference>
<evidence type="ECO:0000256" key="2">
    <source>
        <dbReference type="ARBA" id="ARBA00022691"/>
    </source>
</evidence>
<dbReference type="Gene3D" id="1.10.8.10">
    <property type="entry name" value="DNA helicase RuvA subunit, C-terminal domain"/>
    <property type="match status" value="1"/>
</dbReference>
<reference evidence="5" key="1">
    <citation type="submission" date="2023-02" db="EMBL/GenBank/DDBJ databases">
        <title>Host association and intracellularity evolved multiple times independently in the Rickettsiales.</title>
        <authorList>
            <person name="Castelli M."/>
            <person name="Nardi T."/>
            <person name="Gammuto L."/>
            <person name="Bellinzona G."/>
            <person name="Sabaneyeva E."/>
            <person name="Potekhin A."/>
            <person name="Serra V."/>
            <person name="Petroni G."/>
            <person name="Sassera D."/>
        </authorList>
    </citation>
    <scope>NUCLEOTIDE SEQUENCE</scope>
    <source>
        <strain evidence="5">USBL-36I1</strain>
    </source>
</reference>
<keyword evidence="2" id="KW-0949">S-adenosyl-L-methionine</keyword>
<dbReference type="InterPro" id="IPR029063">
    <property type="entry name" value="SAM-dependent_MTases_sf"/>
</dbReference>
<evidence type="ECO:0000259" key="3">
    <source>
        <dbReference type="Pfam" id="PF05175"/>
    </source>
</evidence>
<gene>
    <name evidence="5" type="ORF">Lyticum_00418</name>
</gene>
<keyword evidence="1" id="KW-0808">Transferase</keyword>
<feature type="domain" description="Release factor glutamine methyltransferase N-terminal" evidence="4">
    <location>
        <begin position="77"/>
        <end position="134"/>
    </location>
</feature>
<dbReference type="GO" id="GO:0008757">
    <property type="term" value="F:S-adenosylmethionine-dependent methyltransferase activity"/>
    <property type="evidence" value="ECO:0007669"/>
    <property type="project" value="UniProtKB-ARBA"/>
</dbReference>
<proteinExistence type="predicted"/>
<dbReference type="Pfam" id="PF17827">
    <property type="entry name" value="PrmC_N"/>
    <property type="match status" value="1"/>
</dbReference>
<dbReference type="InterPro" id="IPR007848">
    <property type="entry name" value="Small_mtfrase_dom"/>
</dbReference>